<organism evidence="2 3">
    <name type="scientific">Araneus ventricosus</name>
    <name type="common">Orbweaver spider</name>
    <name type="synonym">Epeira ventricosa</name>
    <dbReference type="NCBI Taxonomy" id="182803"/>
    <lineage>
        <taxon>Eukaryota</taxon>
        <taxon>Metazoa</taxon>
        <taxon>Ecdysozoa</taxon>
        <taxon>Arthropoda</taxon>
        <taxon>Chelicerata</taxon>
        <taxon>Arachnida</taxon>
        <taxon>Araneae</taxon>
        <taxon>Araneomorphae</taxon>
        <taxon>Entelegynae</taxon>
        <taxon>Araneoidea</taxon>
        <taxon>Araneidae</taxon>
        <taxon>Araneus</taxon>
    </lineage>
</organism>
<gene>
    <name evidence="2" type="ORF">AVEN_50466_1</name>
</gene>
<proteinExistence type="predicted"/>
<dbReference type="Proteomes" id="UP000499080">
    <property type="component" value="Unassembled WGS sequence"/>
</dbReference>
<keyword evidence="3" id="KW-1185">Reference proteome</keyword>
<feature type="coiled-coil region" evidence="1">
    <location>
        <begin position="5"/>
        <end position="100"/>
    </location>
</feature>
<evidence type="ECO:0000313" key="2">
    <source>
        <dbReference type="EMBL" id="GBL81860.1"/>
    </source>
</evidence>
<comment type="caution">
    <text evidence="2">The sequence shown here is derived from an EMBL/GenBank/DDBJ whole genome shotgun (WGS) entry which is preliminary data.</text>
</comment>
<keyword evidence="1" id="KW-0175">Coiled coil</keyword>
<dbReference type="EMBL" id="BGPR01000027">
    <property type="protein sequence ID" value="GBL81860.1"/>
    <property type="molecule type" value="Genomic_DNA"/>
</dbReference>
<evidence type="ECO:0000313" key="3">
    <source>
        <dbReference type="Proteomes" id="UP000499080"/>
    </source>
</evidence>
<reference evidence="2 3" key="1">
    <citation type="journal article" date="2019" name="Sci. Rep.">
        <title>Orb-weaving spider Araneus ventricosus genome elucidates the spidroin gene catalogue.</title>
        <authorList>
            <person name="Kono N."/>
            <person name="Nakamura H."/>
            <person name="Ohtoshi R."/>
            <person name="Moran D.A.P."/>
            <person name="Shinohara A."/>
            <person name="Yoshida Y."/>
            <person name="Fujiwara M."/>
            <person name="Mori M."/>
            <person name="Tomita M."/>
            <person name="Arakawa K."/>
        </authorList>
    </citation>
    <scope>NUCLEOTIDE SEQUENCE [LARGE SCALE GENOMIC DNA]</scope>
</reference>
<protein>
    <submittedName>
        <fullName evidence="2">Uncharacterized protein</fullName>
    </submittedName>
</protein>
<sequence length="136" mass="15824">MADDLEKLKKKRTTLRTLISKLLNKIDDSLKLEESDDLEESCEILVEKKTDLKKLDEAIHKLINTESVEANVVTSCSRFIKRINRLLRKEKTNNKKLDESIVKPQNSVKLPKLVLEKYSGGPKKFTEFWNSYESTR</sequence>
<dbReference type="OrthoDB" id="6435185at2759"/>
<name>A0A4Y2AQ25_ARAVE</name>
<evidence type="ECO:0000256" key="1">
    <source>
        <dbReference type="SAM" id="Coils"/>
    </source>
</evidence>
<accession>A0A4Y2AQ25</accession>
<dbReference type="AlphaFoldDB" id="A0A4Y2AQ25"/>